<dbReference type="Pfam" id="PF00780">
    <property type="entry name" value="CNH"/>
    <property type="match status" value="2"/>
</dbReference>
<dbReference type="GO" id="GO:0046872">
    <property type="term" value="F:metal ion binding"/>
    <property type="evidence" value="ECO:0007669"/>
    <property type="project" value="UniProtKB-KW"/>
</dbReference>
<organism evidence="13">
    <name type="scientific">Tetraodon nigroviridis</name>
    <name type="common">Spotted green pufferfish</name>
    <name type="synonym">Chelonodon nigroviridis</name>
    <dbReference type="NCBI Taxonomy" id="99883"/>
    <lineage>
        <taxon>Eukaryota</taxon>
        <taxon>Metazoa</taxon>
        <taxon>Chordata</taxon>
        <taxon>Craniata</taxon>
        <taxon>Vertebrata</taxon>
        <taxon>Euteleostomi</taxon>
        <taxon>Actinopterygii</taxon>
        <taxon>Neopterygii</taxon>
        <taxon>Teleostei</taxon>
        <taxon>Neoteleostei</taxon>
        <taxon>Acanthomorphata</taxon>
        <taxon>Eupercaria</taxon>
        <taxon>Tetraodontiformes</taxon>
        <taxon>Tetradontoidea</taxon>
        <taxon>Tetraodontidae</taxon>
        <taxon>Tetraodon</taxon>
    </lineage>
</organism>
<dbReference type="SUPFAM" id="SSF50729">
    <property type="entry name" value="PH domain-like"/>
    <property type="match status" value="1"/>
</dbReference>
<dbReference type="SMART" id="SM00036">
    <property type="entry name" value="CNH"/>
    <property type="match status" value="1"/>
</dbReference>
<evidence type="ECO:0000256" key="3">
    <source>
        <dbReference type="ARBA" id="ARBA00022723"/>
    </source>
</evidence>
<proteinExistence type="predicted"/>
<reference evidence="13" key="2">
    <citation type="submission" date="2004-02" db="EMBL/GenBank/DDBJ databases">
        <authorList>
            <consortium name="Genoscope"/>
            <consortium name="Whitehead Institute Centre for Genome Research"/>
        </authorList>
    </citation>
    <scope>NUCLEOTIDE SEQUENCE</scope>
</reference>
<name>Q4SA48_TETNG</name>
<dbReference type="SMART" id="SM00233">
    <property type="entry name" value="PH"/>
    <property type="match status" value="1"/>
</dbReference>
<feature type="domain" description="Phorbol-ester/DAG-type" evidence="11">
    <location>
        <begin position="725"/>
        <end position="774"/>
    </location>
</feature>
<accession>Q4SA48</accession>
<feature type="coiled-coil region" evidence="8">
    <location>
        <begin position="157"/>
        <end position="387"/>
    </location>
</feature>
<dbReference type="InterPro" id="IPR050839">
    <property type="entry name" value="Rho-assoc_Ser/Thr_Kinase"/>
</dbReference>
<dbReference type="InterPro" id="IPR046349">
    <property type="entry name" value="C1-like_sf"/>
</dbReference>
<keyword evidence="4" id="KW-0808">Transferase</keyword>
<dbReference type="Gene3D" id="3.30.60.20">
    <property type="match status" value="1"/>
</dbReference>
<feature type="domain" description="CNH" evidence="12">
    <location>
        <begin position="953"/>
        <end position="1287"/>
    </location>
</feature>
<comment type="catalytic activity">
    <reaction evidence="7">
        <text>L-seryl-[protein] + ATP = O-phospho-L-seryl-[protein] + ADP + H(+)</text>
        <dbReference type="Rhea" id="RHEA:17989"/>
        <dbReference type="Rhea" id="RHEA-COMP:9863"/>
        <dbReference type="Rhea" id="RHEA-COMP:11604"/>
        <dbReference type="ChEBI" id="CHEBI:15378"/>
        <dbReference type="ChEBI" id="CHEBI:29999"/>
        <dbReference type="ChEBI" id="CHEBI:30616"/>
        <dbReference type="ChEBI" id="CHEBI:83421"/>
        <dbReference type="ChEBI" id="CHEBI:456216"/>
        <dbReference type="EC" id="2.7.11.1"/>
    </reaction>
</comment>
<comment type="catalytic activity">
    <reaction evidence="6">
        <text>L-threonyl-[protein] + ATP = O-phospho-L-threonyl-[protein] + ADP + H(+)</text>
        <dbReference type="Rhea" id="RHEA:46608"/>
        <dbReference type="Rhea" id="RHEA-COMP:11060"/>
        <dbReference type="Rhea" id="RHEA-COMP:11605"/>
        <dbReference type="ChEBI" id="CHEBI:15378"/>
        <dbReference type="ChEBI" id="CHEBI:30013"/>
        <dbReference type="ChEBI" id="CHEBI:30616"/>
        <dbReference type="ChEBI" id="CHEBI:61977"/>
        <dbReference type="ChEBI" id="CHEBI:456216"/>
        <dbReference type="EC" id="2.7.11.1"/>
    </reaction>
</comment>
<feature type="compositionally biased region" description="Basic and acidic residues" evidence="9">
    <location>
        <begin position="1350"/>
        <end position="1405"/>
    </location>
</feature>
<reference evidence="13" key="1">
    <citation type="journal article" date="2004" name="Nature">
        <title>Genome duplication in the teleost fish Tetraodon nigroviridis reveals the early vertebrate proto-karyotype.</title>
        <authorList>
            <person name="Jaillon O."/>
            <person name="Aury J.-M."/>
            <person name="Brunet F."/>
            <person name="Petit J.-L."/>
            <person name="Stange-Thomann N."/>
            <person name="Mauceli E."/>
            <person name="Bouneau L."/>
            <person name="Fischer C."/>
            <person name="Ozouf-Costaz C."/>
            <person name="Bernot A."/>
            <person name="Nicaud S."/>
            <person name="Jaffe D."/>
            <person name="Fisher S."/>
            <person name="Lutfalla G."/>
            <person name="Dossat C."/>
            <person name="Segurens B."/>
            <person name="Dasilva C."/>
            <person name="Salanoubat M."/>
            <person name="Levy M."/>
            <person name="Boudet N."/>
            <person name="Castellano S."/>
            <person name="Anthouard V."/>
            <person name="Jubin C."/>
            <person name="Castelli V."/>
            <person name="Katinka M."/>
            <person name="Vacherie B."/>
            <person name="Biemont C."/>
            <person name="Skalli Z."/>
            <person name="Cattolico L."/>
            <person name="Poulain J."/>
            <person name="De Berardinis V."/>
            <person name="Cruaud C."/>
            <person name="Duprat S."/>
            <person name="Brottier P."/>
            <person name="Coutanceau J.-P."/>
            <person name="Gouzy J."/>
            <person name="Parra G."/>
            <person name="Lardier G."/>
            <person name="Chapple C."/>
            <person name="McKernan K.J."/>
            <person name="McEwan P."/>
            <person name="Bosak S."/>
            <person name="Kellis M."/>
            <person name="Volff J.-N."/>
            <person name="Guigo R."/>
            <person name="Zody M.C."/>
            <person name="Mesirov J."/>
            <person name="Lindblad-Toh K."/>
            <person name="Birren B."/>
            <person name="Nusbaum C."/>
            <person name="Kahn D."/>
            <person name="Robinson-Rechavi M."/>
            <person name="Laudet V."/>
            <person name="Schachter V."/>
            <person name="Quetier F."/>
            <person name="Saurin W."/>
            <person name="Scarpelli C."/>
            <person name="Wincker P."/>
            <person name="Lander E.S."/>
            <person name="Weissenbach J."/>
            <person name="Roest Crollius H."/>
        </authorList>
    </citation>
    <scope>NUCLEOTIDE SEQUENCE [LARGE SCALE GENOMIC DNA]</scope>
</reference>
<evidence type="ECO:0000259" key="11">
    <source>
        <dbReference type="PROSITE" id="PS50081"/>
    </source>
</evidence>
<feature type="coiled-coil region" evidence="8">
    <location>
        <begin position="34"/>
        <end position="68"/>
    </location>
</feature>
<sequence>VLEAQMKADMADKEMLESSQSKYEEEVREKCSIISEQKATINAMDSKMNSLEQRLAELSEANKLAANSSIYTQKNMKAQEEMISELRQQKFYLESQAGKLEAQNAKLEEHLEKMSQQEQSNKSRVLELETRLREIGLEHEEQKLEIKRQVTELTLSLQERESQISNLQAARHALESQLQQAKTELEETTAEAEEEITVLRAHRDEIQRKYDALRDSCAVITDLEEQLTTLTQENAELNRQNFYLSKQLDEASDEREDRLQLSQDVDRLRREVADREMHLNNQKQNLETLKTTCTMLEEQVLELETLNDELLEKERQWEAWRAALEDEKSQAERRTREVQRLLDTEKQSRLRAEQRSSESRQAVEQAVKEHKNEILALQQALKDQKLKAESLADTVRLPQRCGEQTGGGEELKQPLPAFCPQLNDLEKKHAMLEMNARSLQQKLESERDLKQRLLEEQEKLQQQMDAQKTHIFRLTQGLQDALDQTDLLKTERTDLEYQLENIQAVYSHEKVKMEGTITQQTKLIDFLQSQAHGGSKKKKPVPLQYSDMKAALDKERARCSELEDALQKMRAELRSLREEGEAAPLLLHTPQTGLALQYKDLSNPANPASARQQMLMSSIKSPEHQQGPTSLAPSNSGRRKEAATPEERRGRGADGVMPLKCNGVDGVSQGSFQASLSPPPFAPHAFGQHAERFFWKPCAAAEFSRRLKDSQRDRDRERAGHHSTAHRFTVGLNMRAAKCTVCLDTVHFGRQAATCLECHALCHPKCSPCLPSTCGMSSDCSLHLSEALCRDKMGSAGPPLKEAGGHMHLEGWMKQPRNGKRGQGWERKYVVLDGTKVSIYDIEPREDSVKPLEEFDLCLSDGEVIVHGAVGASELPNTSKSDVPYVLKLEARCHTPCWPGQSLYFLAPSFPDKQRWVAVVESVVAAGRASREKAEADAKLLGNSLLKLEGDDRLDINCTLPLTDQIVLVGSEEGLYALNVIKNSLTHVPGLGSVFQIHIIKEQEKLLMIVGDERALCLVEIKRVKQTLAQPHLAGQAELAPYIFETVKGCHLFAAGRVGVACADRWRWRPLLTLRSPADRQRAVHMRRHAQQDHHPALQRQPQQVLHPQGDRNAGALQLHPPDRLQRHHRHQQVLRDRDEAVRAGGVPGQERPVAGLGRVRRLHPQLPHRHHAGGQRPAEGGVPALLSRCVTPSPRERSHPSVLTSLPPAPEFGVFVDAYGRRSRTEDIKWSRLPLSFAYREPYLFITYFNSLDVIEIQGHASLGVAVLAHLDIPNPRYLGPAISSGAVYLASSYQNKLRVICCKGSLIRESGELQRTGSSRGSPTKRGPPTYTEHISKRLTSGPGSHDSGLHREPSTPHRYREGRTEFRRDKSPARPLDREKSPGRMIDSRRERSPGRFSDGTRLHTGSVRTQLAPVNKV</sequence>
<dbReference type="SMART" id="SM00109">
    <property type="entry name" value="C1"/>
    <property type="match status" value="1"/>
</dbReference>
<dbReference type="PANTHER" id="PTHR22988">
    <property type="entry name" value="MYOTONIC DYSTROPHY S/T KINASE-RELATED"/>
    <property type="match status" value="1"/>
</dbReference>
<dbReference type="OrthoDB" id="5919042at2759"/>
<dbReference type="PROSITE" id="PS50219">
    <property type="entry name" value="CNH"/>
    <property type="match status" value="1"/>
</dbReference>
<feature type="non-terminal residue" evidence="13">
    <location>
        <position position="1421"/>
    </location>
</feature>
<dbReference type="Gene3D" id="2.30.29.30">
    <property type="entry name" value="Pleckstrin-homology domain (PH domain)/Phosphotyrosine-binding domain (PTB)"/>
    <property type="match status" value="1"/>
</dbReference>
<gene>
    <name evidence="13" type="ORF">GSTENG00021610001</name>
</gene>
<dbReference type="PROSITE" id="PS00479">
    <property type="entry name" value="ZF_DAG_PE_1"/>
    <property type="match status" value="1"/>
</dbReference>
<dbReference type="InterPro" id="IPR011993">
    <property type="entry name" value="PH-like_dom_sf"/>
</dbReference>
<dbReference type="InterPro" id="IPR002219">
    <property type="entry name" value="PKC_DAG/PE"/>
</dbReference>
<dbReference type="EMBL" id="CAAE01014692">
    <property type="protein sequence ID" value="CAG02484.1"/>
    <property type="molecule type" value="Genomic_DNA"/>
</dbReference>
<keyword evidence="1" id="KW-0723">Serine/threonine-protein kinase</keyword>
<evidence type="ECO:0000256" key="7">
    <source>
        <dbReference type="ARBA" id="ARBA00048679"/>
    </source>
</evidence>
<evidence type="ECO:0000256" key="2">
    <source>
        <dbReference type="ARBA" id="ARBA00022553"/>
    </source>
</evidence>
<dbReference type="InterPro" id="IPR001849">
    <property type="entry name" value="PH_domain"/>
</dbReference>
<dbReference type="GO" id="GO:0004674">
    <property type="term" value="F:protein serine/threonine kinase activity"/>
    <property type="evidence" value="ECO:0007669"/>
    <property type="project" value="UniProtKB-KW"/>
</dbReference>
<evidence type="ECO:0000259" key="12">
    <source>
        <dbReference type="PROSITE" id="PS50219"/>
    </source>
</evidence>
<dbReference type="InterPro" id="IPR057529">
    <property type="entry name" value="MRCK/ROCK_PH"/>
</dbReference>
<protein>
    <submittedName>
        <fullName evidence="13">Chromosome 12 SCAF14692, whole genome shotgun sequence</fullName>
    </submittedName>
</protein>
<dbReference type="FunFam" id="2.30.29.30:FF:000081">
    <property type="entry name" value="Citron rho-interacting serine/threonine kinase"/>
    <property type="match status" value="1"/>
</dbReference>
<keyword evidence="2" id="KW-0597">Phosphoprotein</keyword>
<feature type="coiled-coil region" evidence="8">
    <location>
        <begin position="545"/>
        <end position="579"/>
    </location>
</feature>
<keyword evidence="3" id="KW-0479">Metal-binding</keyword>
<evidence type="ECO:0000256" key="1">
    <source>
        <dbReference type="ARBA" id="ARBA00022527"/>
    </source>
</evidence>
<evidence type="ECO:0000256" key="4">
    <source>
        <dbReference type="ARBA" id="ARBA00022777"/>
    </source>
</evidence>
<feature type="compositionally biased region" description="Basic and acidic residues" evidence="9">
    <location>
        <begin position="638"/>
        <end position="652"/>
    </location>
</feature>
<dbReference type="PROSITE" id="PS50081">
    <property type="entry name" value="ZF_DAG_PE_2"/>
    <property type="match status" value="1"/>
</dbReference>
<feature type="coiled-coil region" evidence="8">
    <location>
        <begin position="422"/>
        <end position="470"/>
    </location>
</feature>
<dbReference type="PANTHER" id="PTHR22988:SF71">
    <property type="entry name" value="CITRON RHO-INTERACTING KINASE"/>
    <property type="match status" value="1"/>
</dbReference>
<feature type="coiled-coil region" evidence="8">
    <location>
        <begin position="93"/>
        <end position="120"/>
    </location>
</feature>
<dbReference type="Pfam" id="PF25346">
    <property type="entry name" value="PH_MRCK"/>
    <property type="match status" value="1"/>
</dbReference>
<keyword evidence="8" id="KW-0175">Coiled coil</keyword>
<dbReference type="PROSITE" id="PS50003">
    <property type="entry name" value="PH_DOMAIN"/>
    <property type="match status" value="1"/>
</dbReference>
<keyword evidence="5" id="KW-0862">Zinc</keyword>
<evidence type="ECO:0000256" key="6">
    <source>
        <dbReference type="ARBA" id="ARBA00047899"/>
    </source>
</evidence>
<feature type="region of interest" description="Disordered" evidence="9">
    <location>
        <begin position="1314"/>
        <end position="1421"/>
    </location>
</feature>
<evidence type="ECO:0000313" key="13">
    <source>
        <dbReference type="EMBL" id="CAG02484.1"/>
    </source>
</evidence>
<evidence type="ECO:0000256" key="8">
    <source>
        <dbReference type="SAM" id="Coils"/>
    </source>
</evidence>
<dbReference type="SUPFAM" id="SSF57889">
    <property type="entry name" value="Cysteine-rich domain"/>
    <property type="match status" value="1"/>
</dbReference>
<evidence type="ECO:0000256" key="5">
    <source>
        <dbReference type="ARBA" id="ARBA00022833"/>
    </source>
</evidence>
<feature type="compositionally biased region" description="Polar residues" evidence="9">
    <location>
        <begin position="620"/>
        <end position="636"/>
    </location>
</feature>
<dbReference type="Gene3D" id="1.10.287.1490">
    <property type="match status" value="1"/>
</dbReference>
<dbReference type="InterPro" id="IPR001180">
    <property type="entry name" value="CNH_dom"/>
</dbReference>
<feature type="domain" description="PH" evidence="10">
    <location>
        <begin position="806"/>
        <end position="925"/>
    </location>
</feature>
<feature type="non-terminal residue" evidence="13">
    <location>
        <position position="1"/>
    </location>
</feature>
<feature type="region of interest" description="Disordered" evidence="9">
    <location>
        <begin position="1082"/>
        <end position="1158"/>
    </location>
</feature>
<dbReference type="CDD" id="cd20814">
    <property type="entry name" value="CRIK"/>
    <property type="match status" value="1"/>
</dbReference>
<feature type="region of interest" description="Disordered" evidence="9">
    <location>
        <begin position="620"/>
        <end position="657"/>
    </location>
</feature>
<evidence type="ECO:0000256" key="9">
    <source>
        <dbReference type="SAM" id="MobiDB-lite"/>
    </source>
</evidence>
<evidence type="ECO:0000259" key="10">
    <source>
        <dbReference type="PROSITE" id="PS50003"/>
    </source>
</evidence>
<keyword evidence="4" id="KW-0418">Kinase</keyword>
<dbReference type="KEGG" id="tng:GSTEN00021610G001"/>
<feature type="compositionally biased region" description="Polar residues" evidence="9">
    <location>
        <begin position="1315"/>
        <end position="1324"/>
    </location>
</feature>
<dbReference type="FunFam" id="3.30.60.20:FF:000018">
    <property type="entry name" value="Citron rho-interacting serine/threonine kinase"/>
    <property type="match status" value="1"/>
</dbReference>